<keyword evidence="5" id="KW-1185">Reference proteome</keyword>
<evidence type="ECO:0000256" key="1">
    <source>
        <dbReference type="ARBA" id="ARBA00009981"/>
    </source>
</evidence>
<evidence type="ECO:0000313" key="4">
    <source>
        <dbReference type="EMBL" id="QMT83346.1"/>
    </source>
</evidence>
<comment type="similarity">
    <text evidence="1 2">Belongs to the phD/YefM antitoxin family.</text>
</comment>
<keyword evidence="3" id="KW-0175">Coiled coil</keyword>
<evidence type="ECO:0000313" key="5">
    <source>
        <dbReference type="Proteomes" id="UP000514410"/>
    </source>
</evidence>
<dbReference type="Proteomes" id="UP000514410">
    <property type="component" value="Chromosome"/>
</dbReference>
<protein>
    <recommendedName>
        <fullName evidence="2">Antitoxin</fullName>
    </recommendedName>
</protein>
<accession>A0A7L7KVM5</accession>
<evidence type="ECO:0000256" key="2">
    <source>
        <dbReference type="RuleBase" id="RU362080"/>
    </source>
</evidence>
<dbReference type="SUPFAM" id="SSF143120">
    <property type="entry name" value="YefM-like"/>
    <property type="match status" value="1"/>
</dbReference>
<dbReference type="RefSeq" id="WP_059075065.1">
    <property type="nucleotide sequence ID" value="NZ_CP049366.1"/>
</dbReference>
<feature type="coiled-coil region" evidence="3">
    <location>
        <begin position="57"/>
        <end position="88"/>
    </location>
</feature>
<dbReference type="KEGG" id="cpab:G6534_01170"/>
<evidence type="ECO:0000256" key="3">
    <source>
        <dbReference type="SAM" id="Coils"/>
    </source>
</evidence>
<organism evidence="4 5">
    <name type="scientific">Companilactobacillus pabuli</name>
    <dbReference type="NCBI Taxonomy" id="2714036"/>
    <lineage>
        <taxon>Bacteria</taxon>
        <taxon>Bacillati</taxon>
        <taxon>Bacillota</taxon>
        <taxon>Bacilli</taxon>
        <taxon>Lactobacillales</taxon>
        <taxon>Lactobacillaceae</taxon>
        <taxon>Companilactobacillus</taxon>
    </lineage>
</organism>
<dbReference type="Gene3D" id="3.40.1620.10">
    <property type="entry name" value="YefM-like domain"/>
    <property type="match status" value="1"/>
</dbReference>
<dbReference type="Pfam" id="PF02604">
    <property type="entry name" value="PhdYeFM_antitox"/>
    <property type="match status" value="1"/>
</dbReference>
<gene>
    <name evidence="4" type="ORF">G6534_01170</name>
</gene>
<dbReference type="InterPro" id="IPR006442">
    <property type="entry name" value="Antitoxin_Phd/YefM"/>
</dbReference>
<name>A0A7L7KVM5_9LACO</name>
<sequence length="124" mass="14380">MVVSKTTTDFLGKSITSISDLKKSPQKLFDQSNNTNEGIFVFNRNKPEGVLLSLKHYDDLIKENRILREKLDKAYEKLLDEKMNIESEKRIKDHLNNHTKMISEDEVLGDGLKNIKIDDEDGWE</sequence>
<dbReference type="AlphaFoldDB" id="A0A7L7KVM5"/>
<proteinExistence type="inferred from homology"/>
<dbReference type="InterPro" id="IPR036165">
    <property type="entry name" value="YefM-like_sf"/>
</dbReference>
<reference evidence="4 5" key="1">
    <citation type="submission" date="2020-02" db="EMBL/GenBank/DDBJ databases">
        <title>Complete Genome Sequence of Lactobacillus sp. NFFJ11 Isolated from animal feed.</title>
        <authorList>
            <person name="Jung J.Y."/>
        </authorList>
    </citation>
    <scope>NUCLEOTIDE SEQUENCE [LARGE SCALE GENOMIC DNA]</scope>
    <source>
        <strain evidence="4 5">NFFJ11</strain>
    </source>
</reference>
<dbReference type="EMBL" id="CP049366">
    <property type="protein sequence ID" value="QMT83346.1"/>
    <property type="molecule type" value="Genomic_DNA"/>
</dbReference>
<comment type="function">
    <text evidence="2">Antitoxin component of a type II toxin-antitoxin (TA) system.</text>
</comment>